<dbReference type="Pfam" id="PF03948">
    <property type="entry name" value="Ribosomal_L9_C"/>
    <property type="match status" value="1"/>
</dbReference>
<evidence type="ECO:0000313" key="12">
    <source>
        <dbReference type="Proteomes" id="UP000703893"/>
    </source>
</evidence>
<dbReference type="HAMAP" id="MF_00503">
    <property type="entry name" value="Ribosomal_bL9"/>
    <property type="match status" value="1"/>
</dbReference>
<feature type="domain" description="Ribosomal protein L9" evidence="9">
    <location>
        <begin position="1"/>
        <end position="46"/>
    </location>
</feature>
<evidence type="ECO:0000259" key="9">
    <source>
        <dbReference type="Pfam" id="PF01281"/>
    </source>
</evidence>
<feature type="domain" description="Large ribosomal subunit protein bL9 C-terminal" evidence="10">
    <location>
        <begin position="63"/>
        <end position="146"/>
    </location>
</feature>
<feature type="coiled-coil region" evidence="8">
    <location>
        <begin position="44"/>
        <end position="71"/>
    </location>
</feature>
<keyword evidence="2 7" id="KW-0699">rRNA-binding</keyword>
<evidence type="ECO:0000256" key="3">
    <source>
        <dbReference type="ARBA" id="ARBA00022884"/>
    </source>
</evidence>
<dbReference type="InterPro" id="IPR036791">
    <property type="entry name" value="Ribosomal_bL9_C_sf"/>
</dbReference>
<comment type="similarity">
    <text evidence="1 7">Belongs to the bacterial ribosomal protein bL9 family.</text>
</comment>
<evidence type="ECO:0000256" key="8">
    <source>
        <dbReference type="SAM" id="Coils"/>
    </source>
</evidence>
<dbReference type="Gene3D" id="3.10.430.100">
    <property type="entry name" value="Ribosomal protein L9, C-terminal domain"/>
    <property type="match status" value="1"/>
</dbReference>
<dbReference type="GO" id="GO:0006412">
    <property type="term" value="P:translation"/>
    <property type="evidence" value="ECO:0007669"/>
    <property type="project" value="UniProtKB-UniRule"/>
</dbReference>
<evidence type="ECO:0000256" key="5">
    <source>
        <dbReference type="ARBA" id="ARBA00023274"/>
    </source>
</evidence>
<evidence type="ECO:0000256" key="4">
    <source>
        <dbReference type="ARBA" id="ARBA00022980"/>
    </source>
</evidence>
<comment type="function">
    <text evidence="7">Binds to the 23S rRNA.</text>
</comment>
<keyword evidence="5 7" id="KW-0687">Ribonucleoprotein</keyword>
<reference evidence="11 12" key="1">
    <citation type="submission" date="2019-03" db="EMBL/GenBank/DDBJ databases">
        <title>Lake Tanganyika Metagenome-Assembled Genomes (MAGs).</title>
        <authorList>
            <person name="Tran P."/>
        </authorList>
    </citation>
    <scope>NUCLEOTIDE SEQUENCE [LARGE SCALE GENOMIC DNA]</scope>
    <source>
        <strain evidence="11">K_DeepCast_65m_m2_236</strain>
    </source>
</reference>
<organism evidence="11 12">
    <name type="scientific">Candidatus Tanganyikabacteria bacterium</name>
    <dbReference type="NCBI Taxonomy" id="2961651"/>
    <lineage>
        <taxon>Bacteria</taxon>
        <taxon>Bacillati</taxon>
        <taxon>Candidatus Sericytochromatia</taxon>
        <taxon>Candidatus Tanganyikabacteria</taxon>
    </lineage>
</organism>
<dbReference type="GO" id="GO:0005840">
    <property type="term" value="C:ribosome"/>
    <property type="evidence" value="ECO:0007669"/>
    <property type="project" value="UniProtKB-KW"/>
</dbReference>
<dbReference type="GO" id="GO:0003735">
    <property type="term" value="F:structural constituent of ribosome"/>
    <property type="evidence" value="ECO:0007669"/>
    <property type="project" value="InterPro"/>
</dbReference>
<dbReference type="InterPro" id="IPR036935">
    <property type="entry name" value="Ribosomal_bL9_N_sf"/>
</dbReference>
<dbReference type="InterPro" id="IPR000244">
    <property type="entry name" value="Ribosomal_bL9"/>
</dbReference>
<keyword evidence="4 7" id="KW-0689">Ribosomal protein</keyword>
<dbReference type="InterPro" id="IPR009027">
    <property type="entry name" value="Ribosomal_bL9/RNase_H1_N"/>
</dbReference>
<accession>A0A937X213</accession>
<dbReference type="PANTHER" id="PTHR21368">
    <property type="entry name" value="50S RIBOSOMAL PROTEIN L9"/>
    <property type="match status" value="1"/>
</dbReference>
<proteinExistence type="inferred from homology"/>
<dbReference type="Pfam" id="PF01281">
    <property type="entry name" value="Ribosomal_L9_N"/>
    <property type="match status" value="1"/>
</dbReference>
<evidence type="ECO:0000256" key="7">
    <source>
        <dbReference type="HAMAP-Rule" id="MF_00503"/>
    </source>
</evidence>
<evidence type="ECO:0000313" key="11">
    <source>
        <dbReference type="EMBL" id="MBM3274448.1"/>
    </source>
</evidence>
<dbReference type="NCBIfam" id="TIGR00158">
    <property type="entry name" value="L9"/>
    <property type="match status" value="1"/>
</dbReference>
<evidence type="ECO:0000256" key="6">
    <source>
        <dbReference type="ARBA" id="ARBA00035292"/>
    </source>
</evidence>
<comment type="caution">
    <text evidence="11">The sequence shown here is derived from an EMBL/GenBank/DDBJ whole genome shotgun (WGS) entry which is preliminary data.</text>
</comment>
<dbReference type="Gene3D" id="3.40.5.10">
    <property type="entry name" value="Ribosomal protein L9, N-terminal domain"/>
    <property type="match status" value="1"/>
</dbReference>
<dbReference type="Proteomes" id="UP000703893">
    <property type="component" value="Unassembled WGS sequence"/>
</dbReference>
<evidence type="ECO:0000259" key="10">
    <source>
        <dbReference type="Pfam" id="PF03948"/>
    </source>
</evidence>
<name>A0A937X213_9BACT</name>
<dbReference type="EMBL" id="VGJX01000218">
    <property type="protein sequence ID" value="MBM3274448.1"/>
    <property type="molecule type" value="Genomic_DNA"/>
</dbReference>
<evidence type="ECO:0000256" key="1">
    <source>
        <dbReference type="ARBA" id="ARBA00010605"/>
    </source>
</evidence>
<dbReference type="SUPFAM" id="SSF55658">
    <property type="entry name" value="L9 N-domain-like"/>
    <property type="match status" value="1"/>
</dbReference>
<dbReference type="InterPro" id="IPR020594">
    <property type="entry name" value="Ribosomal_bL9_bac/chp"/>
</dbReference>
<dbReference type="InterPro" id="IPR020070">
    <property type="entry name" value="Ribosomal_bL9_N"/>
</dbReference>
<sequence>MKVILLQDVKGIGKSGEIVNVSDGHARNFLFPRHLAQEATEGALRQAETRIKTEKIKAAKLKAEAEELAGKLGAAKISVTAKSGPEGRLYGAVTAKEIADAVQRQTGLAVDRRKFDMKDPIKNLGLFEIHAKVHPEVSATLHVTVVGE</sequence>
<dbReference type="GO" id="GO:0019843">
    <property type="term" value="F:rRNA binding"/>
    <property type="evidence" value="ECO:0007669"/>
    <property type="project" value="UniProtKB-UniRule"/>
</dbReference>
<evidence type="ECO:0000256" key="2">
    <source>
        <dbReference type="ARBA" id="ARBA00022730"/>
    </source>
</evidence>
<keyword evidence="8" id="KW-0175">Coiled coil</keyword>
<dbReference type="AlphaFoldDB" id="A0A937X213"/>
<dbReference type="SUPFAM" id="SSF55653">
    <property type="entry name" value="Ribosomal protein L9 C-domain"/>
    <property type="match status" value="1"/>
</dbReference>
<dbReference type="InterPro" id="IPR020069">
    <property type="entry name" value="Ribosomal_bL9_C"/>
</dbReference>
<dbReference type="GO" id="GO:1990904">
    <property type="term" value="C:ribonucleoprotein complex"/>
    <property type="evidence" value="ECO:0007669"/>
    <property type="project" value="UniProtKB-KW"/>
</dbReference>
<keyword evidence="3 7" id="KW-0694">RNA-binding</keyword>
<gene>
    <name evidence="7" type="primary">rplI</name>
    <name evidence="11" type="ORF">FJZ00_04810</name>
</gene>
<protein>
    <recommendedName>
        <fullName evidence="6 7">Large ribosomal subunit protein bL9</fullName>
    </recommendedName>
</protein>